<feature type="domain" description="N-acetyltransferase" evidence="1">
    <location>
        <begin position="13"/>
        <end position="196"/>
    </location>
</feature>
<accession>A0ABN1L2Q7</accession>
<reference evidence="2 3" key="1">
    <citation type="journal article" date="2019" name="Int. J. Syst. Evol. Microbiol.">
        <title>The Global Catalogue of Microorganisms (GCM) 10K type strain sequencing project: providing services to taxonomists for standard genome sequencing and annotation.</title>
        <authorList>
            <consortium name="The Broad Institute Genomics Platform"/>
            <consortium name="The Broad Institute Genome Sequencing Center for Infectious Disease"/>
            <person name="Wu L."/>
            <person name="Ma J."/>
        </authorList>
    </citation>
    <scope>NUCLEOTIDE SEQUENCE [LARGE SCALE GENOMIC DNA]</scope>
    <source>
        <strain evidence="2 3">JCM 15608</strain>
    </source>
</reference>
<proteinExistence type="predicted"/>
<dbReference type="Pfam" id="PF00583">
    <property type="entry name" value="Acetyltransf_1"/>
    <property type="match status" value="1"/>
</dbReference>
<evidence type="ECO:0000313" key="2">
    <source>
        <dbReference type="EMBL" id="GAA0810767.1"/>
    </source>
</evidence>
<dbReference type="CDD" id="cd04301">
    <property type="entry name" value="NAT_SF"/>
    <property type="match status" value="1"/>
</dbReference>
<dbReference type="EMBL" id="BAAAFA010000001">
    <property type="protein sequence ID" value="GAA0810767.1"/>
    <property type="molecule type" value="Genomic_DNA"/>
</dbReference>
<dbReference type="RefSeq" id="WP_343813953.1">
    <property type="nucleotide sequence ID" value="NZ_BAAAFA010000001.1"/>
</dbReference>
<dbReference type="Gene3D" id="3.40.630.30">
    <property type="match status" value="1"/>
</dbReference>
<evidence type="ECO:0000313" key="3">
    <source>
        <dbReference type="Proteomes" id="UP001500021"/>
    </source>
</evidence>
<keyword evidence="3" id="KW-1185">Reference proteome</keyword>
<organism evidence="2 3">
    <name type="scientific">Colwellia asteriadis</name>
    <dbReference type="NCBI Taxonomy" id="517723"/>
    <lineage>
        <taxon>Bacteria</taxon>
        <taxon>Pseudomonadati</taxon>
        <taxon>Pseudomonadota</taxon>
        <taxon>Gammaproteobacteria</taxon>
        <taxon>Alteromonadales</taxon>
        <taxon>Colwelliaceae</taxon>
        <taxon>Colwellia</taxon>
    </lineage>
</organism>
<dbReference type="Proteomes" id="UP001500021">
    <property type="component" value="Unassembled WGS sequence"/>
</dbReference>
<evidence type="ECO:0000259" key="1">
    <source>
        <dbReference type="PROSITE" id="PS51186"/>
    </source>
</evidence>
<name>A0ABN1L2Q7_9GAMM</name>
<dbReference type="InterPro" id="IPR016181">
    <property type="entry name" value="Acyl_CoA_acyltransferase"/>
</dbReference>
<protein>
    <recommendedName>
        <fullName evidence="1">N-acetyltransferase domain-containing protein</fullName>
    </recommendedName>
</protein>
<comment type="caution">
    <text evidence="2">The sequence shown here is derived from an EMBL/GenBank/DDBJ whole genome shotgun (WGS) entry which is preliminary data.</text>
</comment>
<dbReference type="SUPFAM" id="SSF55729">
    <property type="entry name" value="Acyl-CoA N-acyltransferases (Nat)"/>
    <property type="match status" value="1"/>
</dbReference>
<sequence length="196" mass="22171">MANKAKKVIDYQINYQVLTSQYFAEVIQLANKVHGDGYLNNETLISWVNTGITDNINTSFVALHNRKVVGFRITFSADNWHIDQWCSPEKWQVPKQQCCYFKCNTVDEDFRGLGIGKKLLNLAITSAQQQGAVAGVSHLWKQSPNNSAVAYFTHCGGEHVASHPDKWHEDSKQGYDCVLCGYNCHCEAAEMIIYFD</sequence>
<gene>
    <name evidence="2" type="ORF">GCM10009111_02260</name>
</gene>
<dbReference type="InterPro" id="IPR000182">
    <property type="entry name" value="GNAT_dom"/>
</dbReference>
<dbReference type="PROSITE" id="PS51186">
    <property type="entry name" value="GNAT"/>
    <property type="match status" value="1"/>
</dbReference>